<dbReference type="EMBL" id="JXWY01000057">
    <property type="protein sequence ID" value="KIX90314.1"/>
    <property type="molecule type" value="Genomic_DNA"/>
</dbReference>
<keyword evidence="4" id="KW-1185">Reference proteome</keyword>
<feature type="transmembrane region" description="Helical" evidence="1">
    <location>
        <begin position="20"/>
        <end position="44"/>
    </location>
</feature>
<reference evidence="3 5" key="2">
    <citation type="submission" date="2018-06" db="EMBL/GenBank/DDBJ databases">
        <authorList>
            <consortium name="Pathogen Informatics"/>
            <person name="Doyle S."/>
        </authorList>
    </citation>
    <scope>NUCLEOTIDE SEQUENCE [LARGE SCALE GENOMIC DNA]</scope>
    <source>
        <strain evidence="3 5">NCTC13832</strain>
    </source>
</reference>
<evidence type="ECO:0000313" key="4">
    <source>
        <dbReference type="Proteomes" id="UP000032366"/>
    </source>
</evidence>
<dbReference type="AlphaFoldDB" id="A0A0D6XNC4"/>
<name>A0A0D6XNC4_9STAP</name>
<dbReference type="RefSeq" id="WP_044360911.1">
    <property type="nucleotide sequence ID" value="NZ_JXWY01000057.1"/>
</dbReference>
<reference evidence="2 4" key="1">
    <citation type="submission" date="2015-01" db="EMBL/GenBank/DDBJ databases">
        <authorList>
            <person name="Guo J."/>
        </authorList>
    </citation>
    <scope>NUCLEOTIDE SEQUENCE [LARGE SCALE GENOMIC DNA]</scope>
    <source>
        <strain evidence="2 4">DSM 22147</strain>
    </source>
</reference>
<protein>
    <submittedName>
        <fullName evidence="3">Membrane spanning protein</fullName>
    </submittedName>
</protein>
<evidence type="ECO:0000313" key="5">
    <source>
        <dbReference type="Proteomes" id="UP000254100"/>
    </source>
</evidence>
<dbReference type="EMBL" id="UHDT01000001">
    <property type="protein sequence ID" value="SUM56868.1"/>
    <property type="molecule type" value="Genomic_DNA"/>
</dbReference>
<keyword evidence="1" id="KW-1133">Transmembrane helix</keyword>
<organism evidence="3 5">
    <name type="scientific">Staphylococcus microti</name>
    <dbReference type="NCBI Taxonomy" id="569857"/>
    <lineage>
        <taxon>Bacteria</taxon>
        <taxon>Bacillati</taxon>
        <taxon>Bacillota</taxon>
        <taxon>Bacilli</taxon>
        <taxon>Bacillales</taxon>
        <taxon>Staphylococcaceae</taxon>
        <taxon>Staphylococcus</taxon>
    </lineage>
</organism>
<dbReference type="Proteomes" id="UP000032366">
    <property type="component" value="Unassembled WGS sequence"/>
</dbReference>
<proteinExistence type="predicted"/>
<feature type="transmembrane region" description="Helical" evidence="1">
    <location>
        <begin position="119"/>
        <end position="143"/>
    </location>
</feature>
<keyword evidence="1" id="KW-0472">Membrane</keyword>
<dbReference type="OrthoDB" id="2408347at2"/>
<evidence type="ECO:0000313" key="2">
    <source>
        <dbReference type="EMBL" id="KIX90314.1"/>
    </source>
</evidence>
<keyword evidence="1" id="KW-0812">Transmembrane</keyword>
<sequence>MSQHMDAELRAKNTGKLLAYISFLFAVCLVVHQVVIVDGQVISYMLEQSGNKVSQNSINAISNSLRYTGILYILAYSAGVVSIKFQHPYLWWFMIAVFISQGFNSLLNPPILYSAIFHVKGFFALVPYGIVVIGSLVAAIFMITTSVKRKSTFNR</sequence>
<dbReference type="STRING" id="569857.TP70_08230"/>
<feature type="transmembrane region" description="Helical" evidence="1">
    <location>
        <begin position="65"/>
        <end position="83"/>
    </location>
</feature>
<dbReference type="Proteomes" id="UP000254100">
    <property type="component" value="Unassembled WGS sequence"/>
</dbReference>
<gene>
    <name evidence="3" type="ORF">NCTC13832_00529</name>
    <name evidence="2" type="ORF">TP70_08230</name>
</gene>
<evidence type="ECO:0000256" key="1">
    <source>
        <dbReference type="SAM" id="Phobius"/>
    </source>
</evidence>
<evidence type="ECO:0000313" key="3">
    <source>
        <dbReference type="EMBL" id="SUM56868.1"/>
    </source>
</evidence>
<accession>A0A0D6XNC4</accession>
<feature type="transmembrane region" description="Helical" evidence="1">
    <location>
        <begin position="89"/>
        <end position="107"/>
    </location>
</feature>